<evidence type="ECO:0008006" key="4">
    <source>
        <dbReference type="Google" id="ProtNLM"/>
    </source>
</evidence>
<comment type="caution">
    <text evidence="2">The sequence shown here is derived from an EMBL/GenBank/DDBJ whole genome shotgun (WGS) entry which is preliminary data.</text>
</comment>
<keyword evidence="3" id="KW-1185">Reference proteome</keyword>
<keyword evidence="1" id="KW-0812">Transmembrane</keyword>
<protein>
    <recommendedName>
        <fullName evidence="4">DUF3188 domain-containing protein</fullName>
    </recommendedName>
</protein>
<feature type="transmembrane region" description="Helical" evidence="1">
    <location>
        <begin position="32"/>
        <end position="48"/>
    </location>
</feature>
<proteinExistence type="predicted"/>
<evidence type="ECO:0000256" key="1">
    <source>
        <dbReference type="SAM" id="Phobius"/>
    </source>
</evidence>
<dbReference type="RefSeq" id="WP_191197148.1">
    <property type="nucleotide sequence ID" value="NZ_JACXYZ010000005.1"/>
</dbReference>
<evidence type="ECO:0000313" key="2">
    <source>
        <dbReference type="EMBL" id="MBD3927290.1"/>
    </source>
</evidence>
<feature type="transmembrane region" description="Helical" evidence="1">
    <location>
        <begin position="7"/>
        <end position="26"/>
    </location>
</feature>
<dbReference type="EMBL" id="JACXYZ010000005">
    <property type="protein sequence ID" value="MBD3927290.1"/>
    <property type="molecule type" value="Genomic_DNA"/>
</dbReference>
<reference evidence="2 3" key="1">
    <citation type="submission" date="2020-09" db="EMBL/GenBank/DDBJ databases">
        <title>novel species in genus Nocardioides.</title>
        <authorList>
            <person name="Zhang G."/>
        </authorList>
    </citation>
    <scope>NUCLEOTIDE SEQUENCE [LARGE SCALE GENOMIC DNA]</scope>
    <source>
        <strain evidence="2 3">KCTC 39551</strain>
    </source>
</reference>
<evidence type="ECO:0000313" key="3">
    <source>
        <dbReference type="Proteomes" id="UP000618818"/>
    </source>
</evidence>
<dbReference type="Proteomes" id="UP000618818">
    <property type="component" value="Unassembled WGS sequence"/>
</dbReference>
<gene>
    <name evidence="2" type="ORF">IEZ26_21895</name>
</gene>
<keyword evidence="1" id="KW-1133">Transmembrane helix</keyword>
<organism evidence="2 3">
    <name type="scientific">Nocardioides cavernae</name>
    <dbReference type="NCBI Taxonomy" id="1921566"/>
    <lineage>
        <taxon>Bacteria</taxon>
        <taxon>Bacillati</taxon>
        <taxon>Actinomycetota</taxon>
        <taxon>Actinomycetes</taxon>
        <taxon>Propionibacteriales</taxon>
        <taxon>Nocardioidaceae</taxon>
        <taxon>Nocardioides</taxon>
    </lineage>
</organism>
<keyword evidence="1" id="KW-0472">Membrane</keyword>
<accession>A0ABR8NGN5</accession>
<name>A0ABR8NGN5_9ACTN</name>
<sequence>MTTGERRILQLSVIGLGVFFFFTNLVTDGVTLRSFVPLAGGLLGLVAIEQVRRNQERGL</sequence>